<feature type="transmembrane region" description="Helical" evidence="1">
    <location>
        <begin position="12"/>
        <end position="31"/>
    </location>
</feature>
<keyword evidence="1" id="KW-0472">Membrane</keyword>
<accession>A0A5N6H9N8</accession>
<keyword evidence="1" id="KW-1133">Transmembrane helix</keyword>
<evidence type="ECO:0000256" key="1">
    <source>
        <dbReference type="SAM" id="Phobius"/>
    </source>
</evidence>
<evidence type="ECO:0000313" key="2">
    <source>
        <dbReference type="EMBL" id="KAB8251251.1"/>
    </source>
</evidence>
<dbReference type="EMBL" id="ML734560">
    <property type="protein sequence ID" value="KAB8251251.1"/>
    <property type="molecule type" value="Genomic_DNA"/>
</dbReference>
<sequence>METLVSYGVTYLITNNSTLATLAAAVYGLLLKSSTKRLSVRAVLLCQSPEYSLTKSDIDEFLSSSCGRDTCEWSCTCTSVDENYKGPAMKAVHIDLEHESMLYDDSLRELPIRQLSSKLVGLHTFKEHRFRIVPERAGEDTDDVGQLFSSCLVLMHLKDIYERCYGDDSGDDERYSDERILCFLQKFTEEYRVYLESLSDEKVSEILGVIEDPKFGWMLNELRKRLLGSNHAIVRKECLIMEYCEQLPNTVNVLFFLRVELEVSFRDLNWTSQPAVRGDLFPISSKHNKRLSKEEKVSPFPYTGYQTNRLLLKDSPVTRCSPGVLNHPRNAGLVEQRGNARGLPVYYTCNLMGIRVHEYIVQMKIWVPQDI</sequence>
<keyword evidence="1" id="KW-0812">Transmembrane</keyword>
<reference evidence="2" key="1">
    <citation type="submission" date="2019-04" db="EMBL/GenBank/DDBJ databases">
        <title>Friends and foes A comparative genomics study of 23 Aspergillus species from section Flavi.</title>
        <authorList>
            <consortium name="DOE Joint Genome Institute"/>
            <person name="Kjaerbolling I."/>
            <person name="Vesth T."/>
            <person name="Frisvad J.C."/>
            <person name="Nybo J.L."/>
            <person name="Theobald S."/>
            <person name="Kildgaard S."/>
            <person name="Isbrandt T."/>
            <person name="Kuo A."/>
            <person name="Sato A."/>
            <person name="Lyhne E.K."/>
            <person name="Kogle M.E."/>
            <person name="Wiebenga A."/>
            <person name="Kun R.S."/>
            <person name="Lubbers R.J."/>
            <person name="Makela M.R."/>
            <person name="Barry K."/>
            <person name="Chovatia M."/>
            <person name="Clum A."/>
            <person name="Daum C."/>
            <person name="Haridas S."/>
            <person name="He G."/>
            <person name="LaButti K."/>
            <person name="Lipzen A."/>
            <person name="Mondo S."/>
            <person name="Riley R."/>
            <person name="Salamov A."/>
            <person name="Simmons B.A."/>
            <person name="Magnuson J.K."/>
            <person name="Henrissat B."/>
            <person name="Mortensen U.H."/>
            <person name="Larsen T.O."/>
            <person name="Devries R.P."/>
            <person name="Grigoriev I.V."/>
            <person name="Machida M."/>
            <person name="Baker S.E."/>
            <person name="Andersen M.R."/>
        </authorList>
    </citation>
    <scope>NUCLEOTIDE SEQUENCE [LARGE SCALE GENOMIC DNA]</scope>
    <source>
        <strain evidence="2">CBS 121.62</strain>
    </source>
</reference>
<dbReference type="VEuPathDB" id="FungiDB:F9C07_2147905"/>
<protein>
    <submittedName>
        <fullName evidence="2">Uncharacterized protein</fullName>
    </submittedName>
</protein>
<organism evidence="2">
    <name type="scientific">Aspergillus flavus</name>
    <dbReference type="NCBI Taxonomy" id="5059"/>
    <lineage>
        <taxon>Eukaryota</taxon>
        <taxon>Fungi</taxon>
        <taxon>Dikarya</taxon>
        <taxon>Ascomycota</taxon>
        <taxon>Pezizomycotina</taxon>
        <taxon>Eurotiomycetes</taxon>
        <taxon>Eurotiomycetidae</taxon>
        <taxon>Eurotiales</taxon>
        <taxon>Aspergillaceae</taxon>
        <taxon>Aspergillus</taxon>
        <taxon>Aspergillus subgen. Circumdati</taxon>
    </lineage>
</organism>
<dbReference type="VEuPathDB" id="FungiDB:AFLA_006509"/>
<dbReference type="Proteomes" id="UP000325434">
    <property type="component" value="Unassembled WGS sequence"/>
</dbReference>
<proteinExistence type="predicted"/>
<gene>
    <name evidence="2" type="ORF">BDV35DRAFT_376753</name>
</gene>
<name>A0A5N6H9N8_ASPFL</name>
<dbReference type="AlphaFoldDB" id="A0A5N6H9N8"/>